<comment type="subcellular location">
    <subcellularLocation>
        <location evidence="1">Membrane</location>
        <topology evidence="1">Multi-pass membrane protein</topology>
    </subcellularLocation>
</comment>
<dbReference type="PANTHER" id="PTHR23506:SF4">
    <property type="entry name" value="PORTABELLA"/>
    <property type="match status" value="1"/>
</dbReference>
<dbReference type="PROSITE" id="PS50850">
    <property type="entry name" value="MFS"/>
    <property type="match status" value="1"/>
</dbReference>
<dbReference type="InterPro" id="IPR036259">
    <property type="entry name" value="MFS_trans_sf"/>
</dbReference>
<dbReference type="VEuPathDB" id="VectorBase:SSCA002294"/>
<evidence type="ECO:0000256" key="4">
    <source>
        <dbReference type="ARBA" id="ARBA00022989"/>
    </source>
</evidence>
<keyword evidence="2" id="KW-0813">Transport</keyword>
<dbReference type="PANTHER" id="PTHR23506">
    <property type="entry name" value="GH10249P"/>
    <property type="match status" value="1"/>
</dbReference>
<feature type="domain" description="Major facilitator superfamily (MFS) profile" evidence="6">
    <location>
        <begin position="24"/>
        <end position="355"/>
    </location>
</feature>
<dbReference type="Proteomes" id="UP000616769">
    <property type="component" value="Unassembled WGS sequence"/>
</dbReference>
<accession>A0A132A2U9</accession>
<evidence type="ECO:0000313" key="8">
    <source>
        <dbReference type="Proteomes" id="UP000616769"/>
    </source>
</evidence>
<dbReference type="GO" id="GO:0043195">
    <property type="term" value="C:terminal bouton"/>
    <property type="evidence" value="ECO:0007669"/>
    <property type="project" value="TreeGrafter"/>
</dbReference>
<dbReference type="GO" id="GO:0015842">
    <property type="term" value="P:aminergic neurotransmitter loading into synaptic vesicle"/>
    <property type="evidence" value="ECO:0007669"/>
    <property type="project" value="TreeGrafter"/>
</dbReference>
<reference evidence="7 8" key="1">
    <citation type="journal article" date="2015" name="Parasit. Vectors">
        <title>Draft genome of the scabies mite.</title>
        <authorList>
            <person name="Rider S.D.Jr."/>
            <person name="Morgan M.S."/>
            <person name="Arlian L.G."/>
        </authorList>
    </citation>
    <scope>NUCLEOTIDE SEQUENCE [LARGE SCALE GENOMIC DNA]</scope>
    <source>
        <strain evidence="7">Arlian Lab</strain>
    </source>
</reference>
<protein>
    <submittedName>
        <fullName evidence="7">Portabella-like protein</fullName>
    </submittedName>
</protein>
<keyword evidence="3" id="KW-0812">Transmembrane</keyword>
<evidence type="ECO:0000256" key="5">
    <source>
        <dbReference type="ARBA" id="ARBA00023136"/>
    </source>
</evidence>
<dbReference type="OrthoDB" id="6496815at2759"/>
<gene>
    <name evidence="7" type="ORF">QR98_0037880</name>
</gene>
<dbReference type="GO" id="GO:0005335">
    <property type="term" value="F:serotonin:sodium:chloride symporter activity"/>
    <property type="evidence" value="ECO:0007669"/>
    <property type="project" value="TreeGrafter"/>
</dbReference>
<dbReference type="Pfam" id="PF07690">
    <property type="entry name" value="MFS_1"/>
    <property type="match status" value="1"/>
</dbReference>
<dbReference type="SUPFAM" id="SSF103473">
    <property type="entry name" value="MFS general substrate transporter"/>
    <property type="match status" value="1"/>
</dbReference>
<evidence type="ECO:0000313" key="7">
    <source>
        <dbReference type="EMBL" id="KPM05327.1"/>
    </source>
</evidence>
<dbReference type="EMBL" id="JXLN01010211">
    <property type="protein sequence ID" value="KPM05327.1"/>
    <property type="molecule type" value="Genomic_DNA"/>
</dbReference>
<comment type="caution">
    <text evidence="7">The sequence shown here is derived from an EMBL/GenBank/DDBJ whole genome shotgun (WGS) entry which is preliminary data.</text>
</comment>
<dbReference type="AlphaFoldDB" id="A0A132A2U9"/>
<dbReference type="InterPro" id="IPR050930">
    <property type="entry name" value="MFS_Vesicular_Transporter"/>
</dbReference>
<dbReference type="InterPro" id="IPR011701">
    <property type="entry name" value="MFS"/>
</dbReference>
<name>A0A132A2U9_SARSC</name>
<dbReference type="GO" id="GO:0030672">
    <property type="term" value="C:synaptic vesicle membrane"/>
    <property type="evidence" value="ECO:0007669"/>
    <property type="project" value="TreeGrafter"/>
</dbReference>
<proteinExistence type="predicted"/>
<keyword evidence="5" id="KW-0472">Membrane</keyword>
<evidence type="ECO:0000256" key="3">
    <source>
        <dbReference type="ARBA" id="ARBA00022692"/>
    </source>
</evidence>
<dbReference type="Gene3D" id="1.20.1250.20">
    <property type="entry name" value="MFS general substrate transporter like domains"/>
    <property type="match status" value="1"/>
</dbReference>
<dbReference type="InterPro" id="IPR020846">
    <property type="entry name" value="MFS_dom"/>
</dbReference>
<keyword evidence="4" id="KW-1133">Transmembrane helix</keyword>
<evidence type="ECO:0000256" key="2">
    <source>
        <dbReference type="ARBA" id="ARBA00022448"/>
    </source>
</evidence>
<sequence>MILIELFHRLTNLVEKAQSSRRFQVILVFLAIILDNLLLTVVGNDSLGFFSIRFSFDSILMPSIVPVIPDFLLELENQNLRDVEENFRNSSDSKSKFGHSFDDDHHYLHHLAINGRSMAFLKHIHPNFDVENGQVGTILSSKAFMQLLFNPLVSPIINRFGYELTLIYGSTVLLFSCLIYLIGQSFAMLLIPRAMQGIASALINIAGIAMIANMFREEKSRTENIGFCLGGMATGVLIGYPFGSVFYQWFGKTILFSFVGCLISLIIVIIGVSTMTMSLLESFLPIWLIQEIRPPKWKLGSLRSQSNFRRKFNQTICTFFLSHQSKGLVFLPDSIGYLIGTNFFILFMISLESSL</sequence>
<evidence type="ECO:0000259" key="6">
    <source>
        <dbReference type="PROSITE" id="PS50850"/>
    </source>
</evidence>
<organism evidence="7 8">
    <name type="scientific">Sarcoptes scabiei</name>
    <name type="common">Itch mite</name>
    <name type="synonym">Acarus scabiei</name>
    <dbReference type="NCBI Taxonomy" id="52283"/>
    <lineage>
        <taxon>Eukaryota</taxon>
        <taxon>Metazoa</taxon>
        <taxon>Ecdysozoa</taxon>
        <taxon>Arthropoda</taxon>
        <taxon>Chelicerata</taxon>
        <taxon>Arachnida</taxon>
        <taxon>Acari</taxon>
        <taxon>Acariformes</taxon>
        <taxon>Sarcoptiformes</taxon>
        <taxon>Astigmata</taxon>
        <taxon>Psoroptidia</taxon>
        <taxon>Sarcoptoidea</taxon>
        <taxon>Sarcoptidae</taxon>
        <taxon>Sarcoptinae</taxon>
        <taxon>Sarcoptes</taxon>
    </lineage>
</organism>
<evidence type="ECO:0000256" key="1">
    <source>
        <dbReference type="ARBA" id="ARBA00004141"/>
    </source>
</evidence>